<dbReference type="Gene3D" id="3.20.20.140">
    <property type="entry name" value="Metal-dependent hydrolases"/>
    <property type="match status" value="1"/>
</dbReference>
<dbReference type="InterPro" id="IPR013520">
    <property type="entry name" value="Ribonucl_H"/>
</dbReference>
<dbReference type="InterPro" id="IPR011708">
    <property type="entry name" value="DNA_pol3_alpha_NTPase_dom"/>
</dbReference>
<dbReference type="Gene3D" id="3.30.420.10">
    <property type="entry name" value="Ribonuclease H-like superfamily/Ribonuclease H"/>
    <property type="match status" value="1"/>
</dbReference>
<dbReference type="CDD" id="cd12113">
    <property type="entry name" value="PHP_PolIIIA_DnaE3"/>
    <property type="match status" value="1"/>
</dbReference>
<dbReference type="Gene3D" id="1.10.150.870">
    <property type="match status" value="1"/>
</dbReference>
<dbReference type="InterPro" id="IPR004805">
    <property type="entry name" value="DnaE2/DnaE/PolC"/>
</dbReference>
<evidence type="ECO:0000256" key="4">
    <source>
        <dbReference type="ARBA" id="ARBA00022679"/>
    </source>
</evidence>
<dbReference type="Proteomes" id="UP000636010">
    <property type="component" value="Unassembled WGS sequence"/>
</dbReference>
<dbReference type="NCBIfam" id="TIGR00594">
    <property type="entry name" value="polc"/>
    <property type="match status" value="1"/>
</dbReference>
<dbReference type="SUPFAM" id="SSF53098">
    <property type="entry name" value="Ribonuclease H-like"/>
    <property type="match status" value="1"/>
</dbReference>
<sequence>MYLIYDTETTGLPQNYNAPLTDADNWPRCVQIAWQLHDAKGKLLDAQNHIVQPEGYDIPYNAEKVHGISTERAQKEGKPLIEVLKAFQEVLEKTDVVVGHNISFDISIMGAELLRKSLSEKVLTEKQIIDTKDESTDFCAIPGGRGGKFKWPTLTELHTKLFGKGFGDAHDAAYDVDATAKCFFGLIKANVIKPLGDTLVEAIHYEPPVLEAANFAQAGKSDEKAAEDALKKAKKADISGLDDTPFVHLHCHTQFSVLQATTEIPAMMAKAKELGMPAIAMTDHGNMMGAYNFVREAHKQGIKPIVGCEFYLCQDRNNKKSKDDGYQTVLLAKNKKGYHNLAKLSSTAFVEGFYYVPRIDREVLVQYKGDLIATTGGVWGEVPFLILNAGEQQAEEAFVWWKETFGDDFYVELNQHGIPEEQKINEVLLKFAKKYDVKYFAANNTYYTNKNDAEAHDILICVKDGDFVTKPKKYIGKRGREYRYGLPNDEFYIKSPDEMKKLFAEYPEAISCTAEIAEQIEGYELARDVLLPKYDIPQEFVDPKDDEDGGKRGENAYLKHITYEGAKKRYEEITPEIKERLDFELATIEKTGYPGYFLIVQDFTTAARKMDVAVGPGRGSAAGSAVAYCIGITNMDPIKYDLLFERFLNPDRVSLPDIDIDFDDHGRQRVIDYVIKKYGANQVAQIITYGTMAAKSAIRDTARVMELPLFEADKIAKLIPDIKLKALFDLGEDKKKLSAKLKNNGESIAMAEQLLALAKIDDPAGKVIKQARILEGSVRNTGIHACGVIITPDDITKFVPVALAKDSDMYCTQFDNAVVESAGLLKMDFLGLKTLTLIKDAVRIVEERHGIKLDPETFALDDQKTYELFQRGETVGIFQYESPGMQKYLRDLKPTEFSDLIAMNALYRPGPIEYIPNFVKRKNGLEEISYDLPEMEELLKETYGITVYQEQVMLLSQKLAGFTKGEADVLRKAMGKKIFALLEQLKPKFVNQGAERGHPKDKLEKIWKDWEAFAAYAFNKSHSTCYAWIAYQTAYLKAHYPAEYMASVLSNNMNNITDVTFFMEECKRMELAVLGPDVNESNAGFTVNDAGQVRFGLAAIKGAGSVAVESIITERKENGAYKDIFDFAERIPLKSVNKKTFEALAMAGGFDCFTEYHRRQFLEGNGDDSNLIEKIIKYAQKIQQEKTSAQTSLFGGDTGVAIPPPKVEAMEPYSELHKLNIEKEVVGLFISGHPLDTYRFEMESFCNTALSELNDLESLASKNEIKLGGIVTSVAHRTTKTGKPFGTITIEDYAGSFQFFLFGDDYLAYKNFMETGWFVYVSGRVARKKWGDGALEFKISNFELLSELRNKRSKGLKITIDLQDINEALITELDNLCQTFKGECNVQIQITDKNAGFLVDAMSRKYKINPTNELISGLRRLPELSYKILT</sequence>
<dbReference type="EMBL" id="BMEC01000002">
    <property type="protein sequence ID" value="GGC25403.1"/>
    <property type="molecule type" value="Genomic_DNA"/>
</dbReference>
<feature type="domain" description="Polymerase/histidinol phosphatase N-terminal" evidence="10">
    <location>
        <begin position="247"/>
        <end position="314"/>
    </location>
</feature>
<dbReference type="InterPro" id="IPR012340">
    <property type="entry name" value="NA-bd_OB-fold"/>
</dbReference>
<dbReference type="Pfam" id="PF14579">
    <property type="entry name" value="HHH_6"/>
    <property type="match status" value="1"/>
</dbReference>
<dbReference type="Gene3D" id="2.40.50.140">
    <property type="entry name" value="Nucleic acid-binding proteins"/>
    <property type="match status" value="1"/>
</dbReference>
<dbReference type="InterPro" id="IPR029460">
    <property type="entry name" value="DNAPol_HHH"/>
</dbReference>
<dbReference type="Pfam" id="PF02811">
    <property type="entry name" value="PHP"/>
    <property type="match status" value="1"/>
</dbReference>
<keyword evidence="4" id="KW-0808">Transferase</keyword>
<dbReference type="InterPro" id="IPR040982">
    <property type="entry name" value="DNA_pol3_finger"/>
</dbReference>
<dbReference type="Pfam" id="PF00929">
    <property type="entry name" value="RNase_T"/>
    <property type="match status" value="1"/>
</dbReference>
<evidence type="ECO:0000256" key="3">
    <source>
        <dbReference type="ARBA" id="ARBA00019114"/>
    </source>
</evidence>
<evidence type="ECO:0000256" key="5">
    <source>
        <dbReference type="ARBA" id="ARBA00022695"/>
    </source>
</evidence>
<dbReference type="CDD" id="cd06127">
    <property type="entry name" value="DEDDh"/>
    <property type="match status" value="1"/>
</dbReference>
<dbReference type="InterPro" id="IPR041931">
    <property type="entry name" value="DNA_pol3_alpha_thumb_dom"/>
</dbReference>
<dbReference type="Pfam" id="PF01336">
    <property type="entry name" value="tRNA_anti-codon"/>
    <property type="match status" value="1"/>
</dbReference>
<dbReference type="InterPro" id="IPR004013">
    <property type="entry name" value="PHP_dom"/>
</dbReference>
<dbReference type="GO" id="GO:0003887">
    <property type="term" value="F:DNA-directed DNA polymerase activity"/>
    <property type="evidence" value="ECO:0007669"/>
    <property type="project" value="UniProtKB-KW"/>
</dbReference>
<accession>A0ABQ1LJV9</accession>
<evidence type="ECO:0000259" key="9">
    <source>
        <dbReference type="SMART" id="SM00479"/>
    </source>
</evidence>
<name>A0ABQ1LJV9_9BACT</name>
<gene>
    <name evidence="11" type="primary">dnaE</name>
    <name evidence="11" type="ORF">GCM10011506_08360</name>
</gene>
<evidence type="ECO:0000256" key="1">
    <source>
        <dbReference type="ARBA" id="ARBA00004496"/>
    </source>
</evidence>
<dbReference type="InterPro" id="IPR004365">
    <property type="entry name" value="NA-bd_OB_tRNA"/>
</dbReference>
<evidence type="ECO:0000256" key="8">
    <source>
        <dbReference type="ARBA" id="ARBA00049244"/>
    </source>
</evidence>
<dbReference type="SMART" id="SM00479">
    <property type="entry name" value="EXOIII"/>
    <property type="match status" value="1"/>
</dbReference>
<dbReference type="PANTHER" id="PTHR32294:SF0">
    <property type="entry name" value="DNA POLYMERASE III SUBUNIT ALPHA"/>
    <property type="match status" value="1"/>
</dbReference>
<evidence type="ECO:0000256" key="6">
    <source>
        <dbReference type="ARBA" id="ARBA00022705"/>
    </source>
</evidence>
<dbReference type="CDD" id="cd04485">
    <property type="entry name" value="DnaE_OBF"/>
    <property type="match status" value="1"/>
</dbReference>
<comment type="caution">
    <text evidence="11">The sequence shown here is derived from an EMBL/GenBank/DDBJ whole genome shotgun (WGS) entry which is preliminary data.</text>
</comment>
<evidence type="ECO:0000313" key="12">
    <source>
        <dbReference type="Proteomes" id="UP000636010"/>
    </source>
</evidence>
<dbReference type="Pfam" id="PF17657">
    <property type="entry name" value="DNA_pol3_finger"/>
    <property type="match status" value="1"/>
</dbReference>
<comment type="catalytic activity">
    <reaction evidence="8">
        <text>DNA(n) + a 2'-deoxyribonucleoside 5'-triphosphate = DNA(n+1) + diphosphate</text>
        <dbReference type="Rhea" id="RHEA:22508"/>
        <dbReference type="Rhea" id="RHEA-COMP:17339"/>
        <dbReference type="Rhea" id="RHEA-COMP:17340"/>
        <dbReference type="ChEBI" id="CHEBI:33019"/>
        <dbReference type="ChEBI" id="CHEBI:61560"/>
        <dbReference type="ChEBI" id="CHEBI:173112"/>
        <dbReference type="EC" id="2.7.7.7"/>
    </reaction>
</comment>
<dbReference type="InterPro" id="IPR003141">
    <property type="entry name" value="Pol/His_phosphatase_N"/>
</dbReference>
<evidence type="ECO:0000313" key="11">
    <source>
        <dbReference type="EMBL" id="GGC25403.1"/>
    </source>
</evidence>
<evidence type="ECO:0000256" key="7">
    <source>
        <dbReference type="ARBA" id="ARBA00022932"/>
    </source>
</evidence>
<organism evidence="11 12">
    <name type="scientific">Marivirga lumbricoides</name>
    <dbReference type="NCBI Taxonomy" id="1046115"/>
    <lineage>
        <taxon>Bacteria</taxon>
        <taxon>Pseudomonadati</taxon>
        <taxon>Bacteroidota</taxon>
        <taxon>Cytophagia</taxon>
        <taxon>Cytophagales</taxon>
        <taxon>Marivirgaceae</taxon>
        <taxon>Marivirga</taxon>
    </lineage>
</organism>
<feature type="domain" description="Exonuclease" evidence="9">
    <location>
        <begin position="1"/>
        <end position="192"/>
    </location>
</feature>
<dbReference type="RefSeq" id="WP_188460554.1">
    <property type="nucleotide sequence ID" value="NZ_BAABHU010000002.1"/>
</dbReference>
<proteinExistence type="predicted"/>
<dbReference type="EC" id="2.7.7.7" evidence="2"/>
<dbReference type="NCBIfam" id="NF004226">
    <property type="entry name" value="PRK05673.1"/>
    <property type="match status" value="1"/>
</dbReference>
<comment type="subcellular location">
    <subcellularLocation>
        <location evidence="1">Cytoplasm</location>
    </subcellularLocation>
</comment>
<keyword evidence="7 11" id="KW-0239">DNA-directed DNA polymerase</keyword>
<reference evidence="12" key="1">
    <citation type="journal article" date="2019" name="Int. J. Syst. Evol. Microbiol.">
        <title>The Global Catalogue of Microorganisms (GCM) 10K type strain sequencing project: providing services to taxonomists for standard genome sequencing and annotation.</title>
        <authorList>
            <consortium name="The Broad Institute Genomics Platform"/>
            <consortium name="The Broad Institute Genome Sequencing Center for Infectious Disease"/>
            <person name="Wu L."/>
            <person name="Ma J."/>
        </authorList>
    </citation>
    <scope>NUCLEOTIDE SEQUENCE [LARGE SCALE GENOMIC DNA]</scope>
    <source>
        <strain evidence="12">CGMCC 1.10832</strain>
    </source>
</reference>
<keyword evidence="12" id="KW-1185">Reference proteome</keyword>
<dbReference type="InterPro" id="IPR012337">
    <property type="entry name" value="RNaseH-like_sf"/>
</dbReference>
<dbReference type="InterPro" id="IPR036397">
    <property type="entry name" value="RNaseH_sf"/>
</dbReference>
<evidence type="ECO:0000259" key="10">
    <source>
        <dbReference type="SMART" id="SM00481"/>
    </source>
</evidence>
<dbReference type="SMART" id="SM00481">
    <property type="entry name" value="POLIIIAc"/>
    <property type="match status" value="1"/>
</dbReference>
<protein>
    <recommendedName>
        <fullName evidence="3">DNA polymerase III subunit alpha</fullName>
        <ecNumber evidence="2">2.7.7.7</ecNumber>
    </recommendedName>
</protein>
<dbReference type="PANTHER" id="PTHR32294">
    <property type="entry name" value="DNA POLYMERASE III SUBUNIT ALPHA"/>
    <property type="match status" value="1"/>
</dbReference>
<dbReference type="Gene3D" id="1.10.10.1600">
    <property type="entry name" value="Bacterial DNA polymerase III alpha subunit, thumb domain"/>
    <property type="match status" value="1"/>
</dbReference>
<keyword evidence="5" id="KW-0548">Nucleotidyltransferase</keyword>
<keyword evidence="6" id="KW-0235">DNA replication</keyword>
<evidence type="ECO:0000256" key="2">
    <source>
        <dbReference type="ARBA" id="ARBA00012417"/>
    </source>
</evidence>
<dbReference type="Pfam" id="PF07733">
    <property type="entry name" value="DNA_pol3_alpha"/>
    <property type="match status" value="1"/>
</dbReference>